<dbReference type="Gene3D" id="2.40.50.140">
    <property type="entry name" value="Nucleic acid-binding proteins"/>
    <property type="match status" value="1"/>
</dbReference>
<organism evidence="21 22">
    <name type="scientific">Mucor flavus</name>
    <dbReference type="NCBI Taxonomy" id="439312"/>
    <lineage>
        <taxon>Eukaryota</taxon>
        <taxon>Fungi</taxon>
        <taxon>Fungi incertae sedis</taxon>
        <taxon>Mucoromycota</taxon>
        <taxon>Mucoromycotina</taxon>
        <taxon>Mucoromycetes</taxon>
        <taxon>Mucorales</taxon>
        <taxon>Mucorineae</taxon>
        <taxon>Mucoraceae</taxon>
        <taxon>Mucor</taxon>
    </lineage>
</organism>
<keyword evidence="7 15" id="KW-0547">Nucleotide-binding</keyword>
<feature type="transmembrane region" description="Helical" evidence="18">
    <location>
        <begin position="984"/>
        <end position="1006"/>
    </location>
</feature>
<sequence>MADSRRSQLFEGFCCSLLDKIVKAKSVTEKKNILDEYLKEWKQNYGPNYYDVSRLLMPIYAHRMYGLKETTLANIIIKALSITPSSPDGEYLRHFKRPQKHRPSGVFHLAVYEVISSRSLVLASSQTVKDINNLLDSLSTRTDSENDKDETVSNKQVHLFKRMIDLYTPHQIQWIIRIIMKDLRIGMSETSILSVLHPNAKELYDAGRSLIEVCETIANPRSELSSFNGVRLFSPCIPQCGFKCLSSNIDANIAKLSKPFYAEQKLDGERMLMHYDPEIDKFMWFTRRKNDNTRRYGTSSRDMRKLSGHIAKGLPARSIILDGEMIAYDPSVGGFLPFGTLKSTSKNKEGDFVESVDVNVDINDATKPHPCYVVFDVLFYNGKSLINNTLRERLSLLDITVKNQNNHMKLIPRVELSTQEEIMQKLDEAVKNQEEGLVIKDPSSKYVLNSRLPSWIKFKPEYIDAMAENCDLLVVGAKYGSGKYGGILRQVLCAVRDDTIPLEDPPKFITFAMVHSGLTDSDVNTLNSLAKTLYPYNPNKLPPWLYHPSNSNEKPDKLIFFEDNIVVEIKGTEINPSVQFGLMHTLRFPRMVKFRPDKGRKDVMTLSEFEKAKQDGRRGQKRSTEDQREKGKKKQKKSFTLIKSQQGFDTTGVPVKTSLFENMTFYVMNGNKKYDKNEIEELIHVNGGKFIQNKLGDTIAIGSDEDEIPFRLRVFKEKKMWDVIRAQYIVDCVELQDALPLEPKYMFVTLDKTKKEFLKHMDEFGDSYTKYTDEDSVKELLERMGKDETESYEQCREIAQSITEECFSSEVEGAEFINTVAYFDCDPYIDTPAPLTVEWVNWKSIEEEMKLGQDQYEFGLGCISKSIFDKRITHVVMNKRNLSRFKTLKEDFHRPQLPRFVTLEWIKACMDNRTIVNELDYQPQIPISLVHNKLFVSDYCAKKHLDIHEKLVLTHSYRGAIQSLVFLLLLLYYSSSFISSINMYASTLFVLSFVCLMFGAINAAVIPRRNADSNIIRISKIHSPRDVALVKRKNELLSKTDDGILGNLGGSVGRVLSPILLNIDKGLHGSGSASRS</sequence>
<evidence type="ECO:0000256" key="4">
    <source>
        <dbReference type="ARBA" id="ARBA00022598"/>
    </source>
</evidence>
<evidence type="ECO:0000256" key="13">
    <source>
        <dbReference type="ARBA" id="ARBA00023242"/>
    </source>
</evidence>
<protein>
    <recommendedName>
        <fullName evidence="15">DNA ligase</fullName>
        <ecNumber evidence="15">6.5.1.1</ecNumber>
    </recommendedName>
</protein>
<evidence type="ECO:0000256" key="18">
    <source>
        <dbReference type="SAM" id="Phobius"/>
    </source>
</evidence>
<keyword evidence="18" id="KW-1133">Transmembrane helix</keyword>
<feature type="domain" description="ATP-dependent DNA ligase family profile" evidence="19">
    <location>
        <begin position="363"/>
        <end position="497"/>
    </location>
</feature>
<accession>A0ABP9YIU2</accession>
<keyword evidence="10" id="KW-0460">Magnesium</keyword>
<dbReference type="InterPro" id="IPR012309">
    <property type="entry name" value="DNA_ligase_ATP-dep_C"/>
</dbReference>
<dbReference type="SUPFAM" id="SSF50249">
    <property type="entry name" value="Nucleic acid-binding proteins"/>
    <property type="match status" value="1"/>
</dbReference>
<keyword evidence="11 15" id="KW-0233">DNA recombination</keyword>
<evidence type="ECO:0000256" key="14">
    <source>
        <dbReference type="ARBA" id="ARBA00034003"/>
    </source>
</evidence>
<reference evidence="21 22" key="1">
    <citation type="submission" date="2024-04" db="EMBL/GenBank/DDBJ databases">
        <title>genome sequences of Mucor flavus KT1a and Helicostylum pulchrum KT1b strains isolated from the surface of a dry-aged beef.</title>
        <authorList>
            <person name="Toyotome T."/>
            <person name="Hosono M."/>
            <person name="Torimaru M."/>
            <person name="Fukuda K."/>
            <person name="Mikami N."/>
        </authorList>
    </citation>
    <scope>NUCLEOTIDE SEQUENCE [LARGE SCALE GENOMIC DNA]</scope>
    <source>
        <strain evidence="21 22">KT1a</strain>
    </source>
</reference>
<evidence type="ECO:0000256" key="6">
    <source>
        <dbReference type="ARBA" id="ARBA00022737"/>
    </source>
</evidence>
<dbReference type="Pfam" id="PF04679">
    <property type="entry name" value="DNA_ligase_A_C"/>
    <property type="match status" value="1"/>
</dbReference>
<keyword evidence="8 15" id="KW-0227">DNA damage</keyword>
<keyword evidence="9 15" id="KW-0067">ATP-binding</keyword>
<dbReference type="PROSITE" id="PS00697">
    <property type="entry name" value="DNA_LIGASE_A1"/>
    <property type="match status" value="1"/>
</dbReference>
<comment type="cofactor">
    <cofactor evidence="1">
        <name>Mg(2+)</name>
        <dbReference type="ChEBI" id="CHEBI:18420"/>
    </cofactor>
</comment>
<evidence type="ECO:0000259" key="19">
    <source>
        <dbReference type="PROSITE" id="PS50160"/>
    </source>
</evidence>
<dbReference type="Gene3D" id="3.30.470.30">
    <property type="entry name" value="DNA ligase/mRNA capping enzyme"/>
    <property type="match status" value="1"/>
</dbReference>
<dbReference type="PANTHER" id="PTHR45997">
    <property type="entry name" value="DNA LIGASE 4"/>
    <property type="match status" value="1"/>
</dbReference>
<dbReference type="Gene3D" id="3.40.50.10190">
    <property type="entry name" value="BRCT domain"/>
    <property type="match status" value="2"/>
</dbReference>
<keyword evidence="18" id="KW-0812">Transmembrane</keyword>
<dbReference type="InterPro" id="IPR036599">
    <property type="entry name" value="DNA_ligase_N_sf"/>
</dbReference>
<dbReference type="InterPro" id="IPR012310">
    <property type="entry name" value="DNA_ligase_ATP-dep_cent"/>
</dbReference>
<evidence type="ECO:0000256" key="3">
    <source>
        <dbReference type="ARBA" id="ARBA00007572"/>
    </source>
</evidence>
<evidence type="ECO:0000256" key="15">
    <source>
        <dbReference type="RuleBase" id="RU000617"/>
    </source>
</evidence>
<dbReference type="NCBIfam" id="TIGR00574">
    <property type="entry name" value="dnl1"/>
    <property type="match status" value="1"/>
</dbReference>
<dbReference type="EMBL" id="BAABUK010000002">
    <property type="protein sequence ID" value="GAA5806774.1"/>
    <property type="molecule type" value="Genomic_DNA"/>
</dbReference>
<dbReference type="Proteomes" id="UP001473302">
    <property type="component" value="Unassembled WGS sequence"/>
</dbReference>
<comment type="catalytic activity">
    <reaction evidence="14 15">
        <text>ATP + (deoxyribonucleotide)n-3'-hydroxyl + 5'-phospho-(deoxyribonucleotide)m = (deoxyribonucleotide)n+m + AMP + diphosphate.</text>
        <dbReference type="EC" id="6.5.1.1"/>
    </reaction>
</comment>
<evidence type="ECO:0000313" key="22">
    <source>
        <dbReference type="Proteomes" id="UP001473302"/>
    </source>
</evidence>
<feature type="compositionally biased region" description="Basic and acidic residues" evidence="17">
    <location>
        <begin position="605"/>
        <end position="629"/>
    </location>
</feature>
<evidence type="ECO:0000256" key="10">
    <source>
        <dbReference type="ARBA" id="ARBA00022842"/>
    </source>
</evidence>
<evidence type="ECO:0000313" key="21">
    <source>
        <dbReference type="EMBL" id="GAA5806774.1"/>
    </source>
</evidence>
<dbReference type="PROSITE" id="PS50160">
    <property type="entry name" value="DNA_LIGASE_A3"/>
    <property type="match status" value="1"/>
</dbReference>
<keyword evidence="4 15" id="KW-0436">Ligase</keyword>
<evidence type="ECO:0000256" key="7">
    <source>
        <dbReference type="ARBA" id="ARBA00022741"/>
    </source>
</evidence>
<keyword evidence="22" id="KW-1185">Reference proteome</keyword>
<feature type="region of interest" description="Disordered" evidence="17">
    <location>
        <begin position="605"/>
        <end position="638"/>
    </location>
</feature>
<evidence type="ECO:0000256" key="17">
    <source>
        <dbReference type="SAM" id="MobiDB-lite"/>
    </source>
</evidence>
<feature type="domain" description="BRCT" evidence="20">
    <location>
        <begin position="861"/>
        <end position="923"/>
    </location>
</feature>
<dbReference type="InterPro" id="IPR036420">
    <property type="entry name" value="BRCT_dom_sf"/>
</dbReference>
<comment type="subcellular location">
    <subcellularLocation>
        <location evidence="2">Nucleus</location>
    </subcellularLocation>
</comment>
<evidence type="ECO:0000256" key="9">
    <source>
        <dbReference type="ARBA" id="ARBA00022840"/>
    </source>
</evidence>
<dbReference type="InterPro" id="IPR001357">
    <property type="entry name" value="BRCT_dom"/>
</dbReference>
<dbReference type="InterPro" id="IPR029710">
    <property type="entry name" value="LIG4"/>
</dbReference>
<dbReference type="InterPro" id="IPR012340">
    <property type="entry name" value="NA-bd_OB-fold"/>
</dbReference>
<dbReference type="InterPro" id="IPR021536">
    <property type="entry name" value="DNA_ligase_IV_dom"/>
</dbReference>
<dbReference type="InterPro" id="IPR012308">
    <property type="entry name" value="DNA_ligase_ATP-dep_N"/>
</dbReference>
<evidence type="ECO:0000256" key="2">
    <source>
        <dbReference type="ARBA" id="ARBA00004123"/>
    </source>
</evidence>
<proteinExistence type="inferred from homology"/>
<dbReference type="Pfam" id="PF04675">
    <property type="entry name" value="DNA_ligase_A_N"/>
    <property type="match status" value="1"/>
</dbReference>
<dbReference type="Pfam" id="PF11411">
    <property type="entry name" value="DNA_ligase_IV"/>
    <property type="match status" value="1"/>
</dbReference>
<dbReference type="CDD" id="cd07903">
    <property type="entry name" value="Adenylation_DNA_ligase_IV"/>
    <property type="match status" value="1"/>
</dbReference>
<dbReference type="InterPro" id="IPR000977">
    <property type="entry name" value="DNA_ligase_ATP-dep"/>
</dbReference>
<evidence type="ECO:0000256" key="12">
    <source>
        <dbReference type="ARBA" id="ARBA00023204"/>
    </source>
</evidence>
<keyword evidence="6" id="KW-0677">Repeat</keyword>
<dbReference type="Gene3D" id="1.10.3260.10">
    <property type="entry name" value="DNA ligase, ATP-dependent, N-terminal domain"/>
    <property type="match status" value="1"/>
</dbReference>
<comment type="caution">
    <text evidence="21">The sequence shown here is derived from an EMBL/GenBank/DDBJ whole genome shotgun (WGS) entry which is preliminary data.</text>
</comment>
<gene>
    <name evidence="21" type="ORF">MFLAVUS_000122</name>
</gene>
<feature type="transmembrane region" description="Helical" evidence="18">
    <location>
        <begin position="960"/>
        <end position="978"/>
    </location>
</feature>
<dbReference type="Pfam" id="PF16589">
    <property type="entry name" value="BRCT_2"/>
    <property type="match status" value="1"/>
</dbReference>
<keyword evidence="5" id="KW-0479">Metal-binding</keyword>
<name>A0ABP9YIU2_9FUNG</name>
<dbReference type="InterPro" id="IPR016059">
    <property type="entry name" value="DNA_ligase_ATP-dep_CS"/>
</dbReference>
<evidence type="ECO:0000256" key="1">
    <source>
        <dbReference type="ARBA" id="ARBA00001946"/>
    </source>
</evidence>
<evidence type="ECO:0000256" key="11">
    <source>
        <dbReference type="ARBA" id="ARBA00023172"/>
    </source>
</evidence>
<comment type="similarity">
    <text evidence="3 16">Belongs to the ATP-dependent DNA ligase family.</text>
</comment>
<dbReference type="Pfam" id="PF01068">
    <property type="entry name" value="DNA_ligase_A_M"/>
    <property type="match status" value="1"/>
</dbReference>
<evidence type="ECO:0000256" key="8">
    <source>
        <dbReference type="ARBA" id="ARBA00022763"/>
    </source>
</evidence>
<dbReference type="InterPro" id="IPR044125">
    <property type="entry name" value="Adenylation_DNA_ligase_IV"/>
</dbReference>
<evidence type="ECO:0000256" key="16">
    <source>
        <dbReference type="RuleBase" id="RU004196"/>
    </source>
</evidence>
<dbReference type="SUPFAM" id="SSF52113">
    <property type="entry name" value="BRCT domain"/>
    <property type="match status" value="2"/>
</dbReference>
<dbReference type="PROSITE" id="PS50172">
    <property type="entry name" value="BRCT"/>
    <property type="match status" value="2"/>
</dbReference>
<evidence type="ECO:0000256" key="5">
    <source>
        <dbReference type="ARBA" id="ARBA00022723"/>
    </source>
</evidence>
<keyword evidence="18" id="KW-0472">Membrane</keyword>
<feature type="domain" description="BRCT" evidence="20">
    <location>
        <begin position="655"/>
        <end position="746"/>
    </location>
</feature>
<dbReference type="SUPFAM" id="SSF56091">
    <property type="entry name" value="DNA ligase/mRNA capping enzyme, catalytic domain"/>
    <property type="match status" value="1"/>
</dbReference>
<dbReference type="PANTHER" id="PTHR45997:SF1">
    <property type="entry name" value="DNA LIGASE 4"/>
    <property type="match status" value="1"/>
</dbReference>
<dbReference type="EC" id="6.5.1.1" evidence="15"/>
<keyword evidence="13" id="KW-0539">Nucleus</keyword>
<keyword evidence="12 15" id="KW-0234">DNA repair</keyword>
<evidence type="ECO:0000259" key="20">
    <source>
        <dbReference type="PROSITE" id="PS50172"/>
    </source>
</evidence>